<dbReference type="STRING" id="76595.SAMN05660313_00707"/>
<gene>
    <name evidence="2" type="ORF">SAMN05660313_00707</name>
</gene>
<dbReference type="Proteomes" id="UP000183257">
    <property type="component" value="Unassembled WGS sequence"/>
</dbReference>
<name>A0A1K1MLJ0_9FLAO</name>
<feature type="transmembrane region" description="Helical" evidence="1">
    <location>
        <begin position="81"/>
        <end position="98"/>
    </location>
</feature>
<feature type="transmembrane region" description="Helical" evidence="1">
    <location>
        <begin position="118"/>
        <end position="140"/>
    </location>
</feature>
<accession>A0A1K1MLJ0</accession>
<keyword evidence="3" id="KW-1185">Reference proteome</keyword>
<protein>
    <submittedName>
        <fullName evidence="2">Uncharacterized protein</fullName>
    </submittedName>
</protein>
<dbReference type="RefSeq" id="WP_072302368.1">
    <property type="nucleotide sequence ID" value="NZ_FPIY01000001.1"/>
</dbReference>
<proteinExistence type="predicted"/>
<feature type="transmembrane region" description="Helical" evidence="1">
    <location>
        <begin position="7"/>
        <end position="26"/>
    </location>
</feature>
<keyword evidence="1" id="KW-0472">Membrane</keyword>
<dbReference type="AlphaFoldDB" id="A0A1K1MLJ0"/>
<evidence type="ECO:0000313" key="2">
    <source>
        <dbReference type="EMBL" id="SFW24028.1"/>
    </source>
</evidence>
<reference evidence="3" key="1">
    <citation type="submission" date="2016-11" db="EMBL/GenBank/DDBJ databases">
        <authorList>
            <person name="Varghese N."/>
            <person name="Submissions S."/>
        </authorList>
    </citation>
    <scope>NUCLEOTIDE SEQUENCE [LARGE SCALE GENOMIC DNA]</scope>
    <source>
        <strain evidence="3">DSM 24786</strain>
    </source>
</reference>
<keyword evidence="1" id="KW-0812">Transmembrane</keyword>
<dbReference type="OrthoDB" id="1450466at2"/>
<evidence type="ECO:0000256" key="1">
    <source>
        <dbReference type="SAM" id="Phobius"/>
    </source>
</evidence>
<dbReference type="EMBL" id="FPIY01000001">
    <property type="protein sequence ID" value="SFW24028.1"/>
    <property type="molecule type" value="Genomic_DNA"/>
</dbReference>
<sequence length="144" mass="16376">MINIVKYVILIVILGVTGFLIQDYTYDFPISYVAGTKVTLASEYIKDSVFKRLIIPVTIASVPLLYLFVKKVTQLKSISGLVYFIICSTGILFWSFRINMYIQGIISGEIDNLKEVDFGYYLMFGFITGTLLSILIFKIIERKA</sequence>
<evidence type="ECO:0000313" key="3">
    <source>
        <dbReference type="Proteomes" id="UP000183257"/>
    </source>
</evidence>
<feature type="transmembrane region" description="Helical" evidence="1">
    <location>
        <begin position="49"/>
        <end position="69"/>
    </location>
</feature>
<keyword evidence="1" id="KW-1133">Transmembrane helix</keyword>
<organism evidence="2 3">
    <name type="scientific">Cellulophaga fucicola</name>
    <dbReference type="NCBI Taxonomy" id="76595"/>
    <lineage>
        <taxon>Bacteria</taxon>
        <taxon>Pseudomonadati</taxon>
        <taxon>Bacteroidota</taxon>
        <taxon>Flavobacteriia</taxon>
        <taxon>Flavobacteriales</taxon>
        <taxon>Flavobacteriaceae</taxon>
        <taxon>Cellulophaga</taxon>
    </lineage>
</organism>